<dbReference type="PROSITE" id="PS00486">
    <property type="entry name" value="DNA_MISMATCH_REPAIR_2"/>
    <property type="match status" value="1"/>
</dbReference>
<dbReference type="Pfam" id="PF00855">
    <property type="entry name" value="PWWP"/>
    <property type="match status" value="1"/>
</dbReference>
<feature type="compositionally biased region" description="Basic and acidic residues" evidence="8">
    <location>
        <begin position="161"/>
        <end position="182"/>
    </location>
</feature>
<dbReference type="Proteomes" id="UP001208570">
    <property type="component" value="Unassembled WGS sequence"/>
</dbReference>
<dbReference type="FunFam" id="3.40.50.300:FF:000645">
    <property type="entry name" value="DNA mismatch repair protein"/>
    <property type="match status" value="1"/>
</dbReference>
<dbReference type="InterPro" id="IPR000432">
    <property type="entry name" value="DNA_mismatch_repair_MutS_C"/>
</dbReference>
<dbReference type="PANTHER" id="PTHR11361">
    <property type="entry name" value="DNA MISMATCH REPAIR PROTEIN MUTS FAMILY MEMBER"/>
    <property type="match status" value="1"/>
</dbReference>
<dbReference type="SMART" id="SM00534">
    <property type="entry name" value="MUTSac"/>
    <property type="match status" value="1"/>
</dbReference>
<reference evidence="10" key="1">
    <citation type="journal article" date="2023" name="Mol. Biol. Evol.">
        <title>Third-Generation Sequencing Reveals the Adaptive Role of the Epigenome in Three Deep-Sea Polychaetes.</title>
        <authorList>
            <person name="Perez M."/>
            <person name="Aroh O."/>
            <person name="Sun Y."/>
            <person name="Lan Y."/>
            <person name="Juniper S.K."/>
            <person name="Young C.R."/>
            <person name="Angers B."/>
            <person name="Qian P.Y."/>
        </authorList>
    </citation>
    <scope>NUCLEOTIDE SEQUENCE</scope>
    <source>
        <strain evidence="10">P08H-3</strain>
    </source>
</reference>
<feature type="compositionally biased region" description="Acidic residues" evidence="8">
    <location>
        <begin position="288"/>
        <end position="311"/>
    </location>
</feature>
<dbReference type="Gene3D" id="3.30.420.110">
    <property type="entry name" value="MutS, connector domain"/>
    <property type="match status" value="1"/>
</dbReference>
<feature type="compositionally biased region" description="Polar residues" evidence="8">
    <location>
        <begin position="343"/>
        <end position="353"/>
    </location>
</feature>
<dbReference type="Pfam" id="PF01624">
    <property type="entry name" value="MutS_I"/>
    <property type="match status" value="1"/>
</dbReference>
<evidence type="ECO:0000256" key="7">
    <source>
        <dbReference type="RuleBase" id="RU003756"/>
    </source>
</evidence>
<dbReference type="InterPro" id="IPR027417">
    <property type="entry name" value="P-loop_NTPase"/>
</dbReference>
<dbReference type="PANTHER" id="PTHR11361:SF148">
    <property type="entry name" value="DNA MISMATCH REPAIR PROTEIN MSH6"/>
    <property type="match status" value="1"/>
</dbReference>
<feature type="compositionally biased region" description="Polar residues" evidence="8">
    <location>
        <begin position="35"/>
        <end position="49"/>
    </location>
</feature>
<dbReference type="InterPro" id="IPR036187">
    <property type="entry name" value="DNA_mismatch_repair_MutS_sf"/>
</dbReference>
<evidence type="ECO:0000313" key="11">
    <source>
        <dbReference type="Proteomes" id="UP001208570"/>
    </source>
</evidence>
<dbReference type="Gene3D" id="2.30.30.140">
    <property type="match status" value="1"/>
</dbReference>
<keyword evidence="5 6" id="KW-0238">DNA-binding</keyword>
<gene>
    <name evidence="10" type="ORF">LSH36_40g05016</name>
</gene>
<dbReference type="InterPro" id="IPR045076">
    <property type="entry name" value="MutS"/>
</dbReference>
<dbReference type="InterPro" id="IPR007695">
    <property type="entry name" value="DNA_mismatch_repair_MutS-lik_N"/>
</dbReference>
<dbReference type="FunFam" id="1.10.1420.10:FF:000005">
    <property type="entry name" value="DNA mismatch repair protein"/>
    <property type="match status" value="1"/>
</dbReference>
<dbReference type="GO" id="GO:0005524">
    <property type="term" value="F:ATP binding"/>
    <property type="evidence" value="ECO:0007669"/>
    <property type="project" value="UniProtKB-UniRule"/>
</dbReference>
<dbReference type="Gene3D" id="3.40.50.300">
    <property type="entry name" value="P-loop containing nucleotide triphosphate hydrolases"/>
    <property type="match status" value="1"/>
</dbReference>
<dbReference type="Gene3D" id="1.10.1420.10">
    <property type="match status" value="2"/>
</dbReference>
<comment type="caution">
    <text evidence="10">The sequence shown here is derived from an EMBL/GenBank/DDBJ whole genome shotgun (WGS) entry which is preliminary data.</text>
</comment>
<feature type="compositionally biased region" description="Acidic residues" evidence="8">
    <location>
        <begin position="190"/>
        <end position="204"/>
    </location>
</feature>
<name>A0AAD9K7C3_9ANNE</name>
<dbReference type="GO" id="GO:0032301">
    <property type="term" value="C:MutSalpha complex"/>
    <property type="evidence" value="ECO:0007669"/>
    <property type="project" value="TreeGrafter"/>
</dbReference>
<evidence type="ECO:0000256" key="6">
    <source>
        <dbReference type="PIRNR" id="PIRNR037677"/>
    </source>
</evidence>
<dbReference type="GO" id="GO:0030983">
    <property type="term" value="F:mismatched DNA binding"/>
    <property type="evidence" value="ECO:0007669"/>
    <property type="project" value="UniProtKB-UniRule"/>
</dbReference>
<feature type="region of interest" description="Disordered" evidence="8">
    <location>
        <begin position="383"/>
        <end position="411"/>
    </location>
</feature>
<keyword evidence="6 7" id="KW-0234">DNA repair</keyword>
<keyword evidence="4 6" id="KW-0067">ATP-binding</keyword>
<dbReference type="CDD" id="cd05837">
    <property type="entry name" value="PWWP_MSH6"/>
    <property type="match status" value="1"/>
</dbReference>
<evidence type="ECO:0000259" key="9">
    <source>
        <dbReference type="PROSITE" id="PS50812"/>
    </source>
</evidence>
<dbReference type="InterPro" id="IPR016151">
    <property type="entry name" value="DNA_mismatch_repair_MutS_N"/>
</dbReference>
<dbReference type="GO" id="GO:0140664">
    <property type="term" value="F:ATP-dependent DNA damage sensor activity"/>
    <property type="evidence" value="ECO:0007669"/>
    <property type="project" value="InterPro"/>
</dbReference>
<dbReference type="Gene3D" id="3.40.1170.10">
    <property type="entry name" value="DNA repair protein MutS, domain I"/>
    <property type="match status" value="1"/>
</dbReference>
<feature type="region of interest" description="Disordered" evidence="8">
    <location>
        <begin position="160"/>
        <end position="257"/>
    </location>
</feature>
<protein>
    <recommendedName>
        <fullName evidence="6">DNA mismatch repair protein</fullName>
    </recommendedName>
</protein>
<dbReference type="Pfam" id="PF05190">
    <property type="entry name" value="MutS_IV"/>
    <property type="match status" value="1"/>
</dbReference>
<dbReference type="SUPFAM" id="SSF63748">
    <property type="entry name" value="Tudor/PWWP/MBT"/>
    <property type="match status" value="1"/>
</dbReference>
<evidence type="ECO:0000256" key="8">
    <source>
        <dbReference type="SAM" id="MobiDB-lite"/>
    </source>
</evidence>
<evidence type="ECO:0000256" key="2">
    <source>
        <dbReference type="ARBA" id="ARBA00022741"/>
    </source>
</evidence>
<dbReference type="SUPFAM" id="SSF48334">
    <property type="entry name" value="DNA repair protein MutS, domain III"/>
    <property type="match status" value="1"/>
</dbReference>
<feature type="compositionally biased region" description="Basic and acidic residues" evidence="8">
    <location>
        <begin position="395"/>
        <end position="407"/>
    </location>
</feature>
<keyword evidence="2 6" id="KW-0547">Nucleotide-binding</keyword>
<sequence length="1286" mass="145159">MAKVNTLFSYFAKTPSPKTAKKNELKRSEVLSPHKNGNTISGKTASTNKIKAKPKSMEESKCPFELYELVWAKLEGYPWWPSMVTKHPKTQRCTKTERNQTYIHVQFFDDPPSRGWVKVNHYCCFGHIISIFETKYNLQSPIQVQVVRAFRKGGQFYSADPRCKDAASEADKTMKMEKEERSSLVVAMETSDEEEDMDVDDEIDEHNSSKENAETPEQSPRKTTSKESSHSSTRSRPAKRRRIIIASDSEEEESGIDTSFLVKIPDSSLNFADTLLPSDGDEFKPPASDEDDDDVSSGIDEAEVSDIESTSEPDTPVKKRKRSPVEKKAKKSESFLTPAVPKSGSTNKVSTPGISEKTKSKLSLFTAPTESVVASSGVEGRTFPHMSHDFLQPDQIKDRDGNRKDSPDYSPQTLYVPDSFLNKQTPAMRQWWEMKSRHFDTILFFKMGKFYELFHMDAVIAVNEMGLIYMKGEHAHSGFPEISYGRYAECLIQKGYKVARIEQTETPDMVAERCKQMTKSTKFDKVVKREICSIQTKGTKRYSFIDGDSTDASSSYLLAICERVDADCGSGQTYGVCFVDTSIGKFYVGQFEDDRHSSRLRTLIAHYPPAQVLTERGKLSEITRTLLTNSLPSAIHETLKSGTEFWDSTKTLKTLTESDYFKQEADPDNKVKWPETLKDLLAEDDSLCHTPAAGCEMAVHALGAIICNTGTTEGTLLERLDNCSTPFGKRLLKQWLCAPLCNPDAINDRLDAVDDLLSVPDITAEVKELLKKMPDLDRLLNKIHTLGSVNRSKNHPDGRAIFFEDLVYSKRKIEDFLSALTGFQSAVNVVEKFAGKSQQLKSRLLKQTVMVAVKTNDEGRFPCLKDELEFFTSAFDHQKARAEGVIKPSPGVDNEYDSAMEDIRMSNRELQEYLDAQKKRIGCRSITYWGTARNRFQMEVPDSVRHVPDEYEVTSSKKGFKRYKTVEIERLFSKLTDAEDRRDVALKDVMRRIFYNFDKSYEKWSGAVQCIAVLDVLINLSHYSHCGDGIMCRPQFVIPSHDKQDLENDPDDLHHHSSVVLVTGPNMGGKSTLMRQVGIIAVMAQLGCYVPAEKCILTPVDRVFTRLGATDRIMAGESTFFVELSETSSILRHATKHSLVLLDELGRGTATYDGTAIACAVVRELSETIHCRTLFSTHYHSLVELFSHDPNVRLGHMACMVENENEEDPTQETITFLYKFVKGACPKSYGFNAARLANIPDDVICVAHKKAKEFQQSLDRLKHFRSLCQTKMSSIKKLQELQELIN</sequence>
<proteinExistence type="inferred from homology"/>
<keyword evidence="3 6" id="KW-0227">DNA damage</keyword>
<dbReference type="InterPro" id="IPR007861">
    <property type="entry name" value="DNA_mismatch_repair_MutS_clamp"/>
</dbReference>
<evidence type="ECO:0000256" key="5">
    <source>
        <dbReference type="ARBA" id="ARBA00023125"/>
    </source>
</evidence>
<dbReference type="EMBL" id="JAODUP010000040">
    <property type="protein sequence ID" value="KAK2166249.1"/>
    <property type="molecule type" value="Genomic_DNA"/>
</dbReference>
<dbReference type="SUPFAM" id="SSF55271">
    <property type="entry name" value="DNA repair protein MutS, domain I"/>
    <property type="match status" value="1"/>
</dbReference>
<dbReference type="PIRSF" id="PIRSF037677">
    <property type="entry name" value="DNA_mis_repair_Msh6"/>
    <property type="match status" value="1"/>
</dbReference>
<keyword evidence="11" id="KW-1185">Reference proteome</keyword>
<evidence type="ECO:0000313" key="10">
    <source>
        <dbReference type="EMBL" id="KAK2166249.1"/>
    </source>
</evidence>
<dbReference type="InterPro" id="IPR007696">
    <property type="entry name" value="DNA_mismatch_repair_MutS_core"/>
</dbReference>
<dbReference type="Pfam" id="PF05192">
    <property type="entry name" value="MutS_III"/>
    <property type="match status" value="1"/>
</dbReference>
<comment type="function">
    <text evidence="6 7">Component of the post-replicative DNA mismatch repair system (MMR).</text>
</comment>
<dbReference type="SMART" id="SM00533">
    <property type="entry name" value="MUTSd"/>
    <property type="match status" value="1"/>
</dbReference>
<dbReference type="FunFam" id="3.40.1170.10:FF:000002">
    <property type="entry name" value="DNA mismatch repair protein"/>
    <property type="match status" value="1"/>
</dbReference>
<dbReference type="Pfam" id="PF05188">
    <property type="entry name" value="MutS_II"/>
    <property type="match status" value="1"/>
</dbReference>
<comment type="similarity">
    <text evidence="1 6 7">Belongs to the DNA mismatch repair MutS family.</text>
</comment>
<dbReference type="InterPro" id="IPR036678">
    <property type="entry name" value="MutS_con_dom_sf"/>
</dbReference>
<dbReference type="Pfam" id="PF00488">
    <property type="entry name" value="MutS_V"/>
    <property type="match status" value="1"/>
</dbReference>
<dbReference type="InterPro" id="IPR017261">
    <property type="entry name" value="DNA_mismatch_repair_MutS/MSH"/>
</dbReference>
<organism evidence="10 11">
    <name type="scientific">Paralvinella palmiformis</name>
    <dbReference type="NCBI Taxonomy" id="53620"/>
    <lineage>
        <taxon>Eukaryota</taxon>
        <taxon>Metazoa</taxon>
        <taxon>Spiralia</taxon>
        <taxon>Lophotrochozoa</taxon>
        <taxon>Annelida</taxon>
        <taxon>Polychaeta</taxon>
        <taxon>Sedentaria</taxon>
        <taxon>Canalipalpata</taxon>
        <taxon>Terebellida</taxon>
        <taxon>Terebelliformia</taxon>
        <taxon>Alvinellidae</taxon>
        <taxon>Paralvinella</taxon>
    </lineage>
</organism>
<evidence type="ECO:0000256" key="4">
    <source>
        <dbReference type="ARBA" id="ARBA00022840"/>
    </source>
</evidence>
<dbReference type="InterPro" id="IPR007860">
    <property type="entry name" value="DNA_mmatch_repair_MutS_con_dom"/>
</dbReference>
<dbReference type="InterPro" id="IPR000313">
    <property type="entry name" value="PWWP_dom"/>
</dbReference>
<feature type="domain" description="PWWP" evidence="9">
    <location>
        <begin position="66"/>
        <end position="120"/>
    </location>
</feature>
<evidence type="ECO:0000256" key="3">
    <source>
        <dbReference type="ARBA" id="ARBA00022763"/>
    </source>
</evidence>
<evidence type="ECO:0000256" key="1">
    <source>
        <dbReference type="ARBA" id="ARBA00006271"/>
    </source>
</evidence>
<dbReference type="PROSITE" id="PS50812">
    <property type="entry name" value="PWWP"/>
    <property type="match status" value="1"/>
</dbReference>
<dbReference type="SUPFAM" id="SSF52540">
    <property type="entry name" value="P-loop containing nucleoside triphosphate hydrolases"/>
    <property type="match status" value="1"/>
</dbReference>
<feature type="region of interest" description="Disordered" evidence="8">
    <location>
        <begin position="270"/>
        <end position="354"/>
    </location>
</feature>
<dbReference type="GO" id="GO:0006298">
    <property type="term" value="P:mismatch repair"/>
    <property type="evidence" value="ECO:0007669"/>
    <property type="project" value="InterPro"/>
</dbReference>
<accession>A0AAD9K7C3</accession>
<feature type="region of interest" description="Disordered" evidence="8">
    <location>
        <begin position="32"/>
        <end position="52"/>
    </location>
</feature>
<dbReference type="SMART" id="SM00293">
    <property type="entry name" value="PWWP"/>
    <property type="match status" value="1"/>
</dbReference>
<feature type="compositionally biased region" description="Basic and acidic residues" evidence="8">
    <location>
        <begin position="323"/>
        <end position="333"/>
    </location>
</feature>
<dbReference type="SUPFAM" id="SSF53150">
    <property type="entry name" value="DNA repair protein MutS, domain II"/>
    <property type="match status" value="1"/>
</dbReference>